<keyword evidence="1" id="KW-0812">Transmembrane</keyword>
<dbReference type="Proteomes" id="UP000308768">
    <property type="component" value="Unassembled WGS sequence"/>
</dbReference>
<accession>A0A4U0W7P3</accession>
<keyword evidence="1" id="KW-1133">Transmembrane helix</keyword>
<feature type="transmembrane region" description="Helical" evidence="1">
    <location>
        <begin position="237"/>
        <end position="255"/>
    </location>
</feature>
<feature type="transmembrane region" description="Helical" evidence="1">
    <location>
        <begin position="134"/>
        <end position="153"/>
    </location>
</feature>
<feature type="transmembrane region" description="Helical" evidence="1">
    <location>
        <begin position="66"/>
        <end position="85"/>
    </location>
</feature>
<gene>
    <name evidence="2" type="ORF">B0A49_13338</name>
</gene>
<evidence type="ECO:0000256" key="1">
    <source>
        <dbReference type="SAM" id="Phobius"/>
    </source>
</evidence>
<comment type="caution">
    <text evidence="2">The sequence shown here is derived from an EMBL/GenBank/DDBJ whole genome shotgun (WGS) entry which is preliminary data.</text>
</comment>
<dbReference type="OrthoDB" id="2126185at2759"/>
<protein>
    <submittedName>
        <fullName evidence="2">Uncharacterized protein</fullName>
    </submittedName>
</protein>
<feature type="transmembrane region" description="Helical" evidence="1">
    <location>
        <begin position="16"/>
        <end position="38"/>
    </location>
</feature>
<proteinExistence type="predicted"/>
<sequence length="257" mass="29064">MSADTSYYSTSNVRPIAIFTSYMLLCLCLTILILRALFSKATLKSSYLSPSKQQTHHFSPARSPEFGPLFAALAIISLATTWHYMLRFFSASYHSWASTNDVLPGDNMELGLWLNDTSLFKEAWGTAVATPARFWWTQQIFFFTAGWSVVMGYEGHRRKIPHLWAFMLLGQVVAVSFASNLFFLAVLLSPLRQAEKFTSDSRIRLTWTPPAVLLAAPLVITFLSVASIPYTFNSPNFLLMLSVPHIFLFIPPLLYRI</sequence>
<organism evidence="2 3">
    <name type="scientific">Cryomyces minteri</name>
    <dbReference type="NCBI Taxonomy" id="331657"/>
    <lineage>
        <taxon>Eukaryota</taxon>
        <taxon>Fungi</taxon>
        <taxon>Dikarya</taxon>
        <taxon>Ascomycota</taxon>
        <taxon>Pezizomycotina</taxon>
        <taxon>Dothideomycetes</taxon>
        <taxon>Dothideomycetes incertae sedis</taxon>
        <taxon>Cryomyces</taxon>
    </lineage>
</organism>
<feature type="transmembrane region" description="Helical" evidence="1">
    <location>
        <begin position="211"/>
        <end position="230"/>
    </location>
</feature>
<keyword evidence="1" id="KW-0472">Membrane</keyword>
<feature type="transmembrane region" description="Helical" evidence="1">
    <location>
        <begin position="165"/>
        <end position="191"/>
    </location>
</feature>
<dbReference type="EMBL" id="NAJN01002123">
    <property type="protein sequence ID" value="TKA57315.1"/>
    <property type="molecule type" value="Genomic_DNA"/>
</dbReference>
<evidence type="ECO:0000313" key="3">
    <source>
        <dbReference type="Proteomes" id="UP000308768"/>
    </source>
</evidence>
<dbReference type="AlphaFoldDB" id="A0A4U0W7P3"/>
<feature type="non-terminal residue" evidence="2">
    <location>
        <position position="257"/>
    </location>
</feature>
<name>A0A4U0W7P3_9PEZI</name>
<evidence type="ECO:0000313" key="2">
    <source>
        <dbReference type="EMBL" id="TKA57315.1"/>
    </source>
</evidence>
<reference evidence="2 3" key="1">
    <citation type="submission" date="2017-03" db="EMBL/GenBank/DDBJ databases">
        <title>Genomes of endolithic fungi from Antarctica.</title>
        <authorList>
            <person name="Coleine C."/>
            <person name="Masonjones S."/>
            <person name="Stajich J.E."/>
        </authorList>
    </citation>
    <scope>NUCLEOTIDE SEQUENCE [LARGE SCALE GENOMIC DNA]</scope>
    <source>
        <strain evidence="2 3">CCFEE 5187</strain>
    </source>
</reference>
<keyword evidence="3" id="KW-1185">Reference proteome</keyword>